<dbReference type="SUPFAM" id="SSF52833">
    <property type="entry name" value="Thioredoxin-like"/>
    <property type="match status" value="1"/>
</dbReference>
<evidence type="ECO:0000313" key="3">
    <source>
        <dbReference type="EMBL" id="WPX97606.1"/>
    </source>
</evidence>
<dbReference type="Proteomes" id="UP001325140">
    <property type="component" value="Chromosome"/>
</dbReference>
<reference evidence="3" key="1">
    <citation type="submission" date="2022-10" db="EMBL/GenBank/DDBJ databases">
        <title>Host association and intracellularity evolved multiple times independently in the Rickettsiales.</title>
        <authorList>
            <person name="Castelli M."/>
            <person name="Nardi T."/>
            <person name="Gammuto L."/>
            <person name="Bellinzona G."/>
            <person name="Sabaneyeva E."/>
            <person name="Potekhin A."/>
            <person name="Serra V."/>
            <person name="Petroni G."/>
            <person name="Sassera D."/>
        </authorList>
    </citation>
    <scope>NUCLEOTIDE SEQUENCE [LARGE SCALE GENOMIC DNA]</scope>
    <source>
        <strain evidence="3">US_Bl 11III1</strain>
    </source>
</reference>
<accession>A0ABZ0UQU8</accession>
<feature type="transmembrane region" description="Helical" evidence="2">
    <location>
        <begin position="6"/>
        <end position="27"/>
    </location>
</feature>
<evidence type="ECO:0000256" key="2">
    <source>
        <dbReference type="SAM" id="Phobius"/>
    </source>
</evidence>
<protein>
    <submittedName>
        <fullName evidence="3">DsbA-like thioredoxin domain protein</fullName>
    </submittedName>
</protein>
<feature type="compositionally biased region" description="Basic and acidic residues" evidence="1">
    <location>
        <begin position="269"/>
        <end position="293"/>
    </location>
</feature>
<gene>
    <name evidence="3" type="ORF">Fokcrypt_00112</name>
</gene>
<keyword evidence="2" id="KW-0472">Membrane</keyword>
<keyword evidence="2" id="KW-1133">Transmembrane helix</keyword>
<evidence type="ECO:0000256" key="1">
    <source>
        <dbReference type="SAM" id="MobiDB-lite"/>
    </source>
</evidence>
<proteinExistence type="predicted"/>
<keyword evidence="4" id="KW-1185">Reference proteome</keyword>
<keyword evidence="2" id="KW-0812">Transmembrane</keyword>
<evidence type="ECO:0000313" key="4">
    <source>
        <dbReference type="Proteomes" id="UP001325140"/>
    </source>
</evidence>
<name>A0ABZ0UQU8_9RICK</name>
<organism evidence="3 4">
    <name type="scientific">Candidatus Fokinia crypta</name>
    <dbReference type="NCBI Taxonomy" id="1920990"/>
    <lineage>
        <taxon>Bacteria</taxon>
        <taxon>Pseudomonadati</taxon>
        <taxon>Pseudomonadota</taxon>
        <taxon>Alphaproteobacteria</taxon>
        <taxon>Rickettsiales</taxon>
        <taxon>Candidatus Midichloriaceae</taxon>
        <taxon>Candidatus Fokinia</taxon>
    </lineage>
</organism>
<sequence length="293" mass="33526">MNQKTLFVAILVTIILVIAVATYVEFVRKREKSILHKKQNVAHLENLIDERISNYIQKNPERVALILEEYYNRKRFDDEVDEIFHGLQNDPNISILPKEKQNLEEVQMVVFFDYLSDSSRAFLPIQKKFALQTKVPLRIFHKGIPSTEESAILTKVAIASYIISPSSYQVLHEAFLTAPIEELKDYDKMMVVVRNSGIDIEKLNALLVDSEAVSSIEAILSNNVDSARIIGVRVTPSFLVKNKLIDGMQSVDSLNDIVGNSLQDEEKEITELKEDKKEDKDIDDIRTQEEKHP</sequence>
<dbReference type="InterPro" id="IPR036249">
    <property type="entry name" value="Thioredoxin-like_sf"/>
</dbReference>
<dbReference type="RefSeq" id="WP_323722263.1">
    <property type="nucleotide sequence ID" value="NZ_CP110343.1"/>
</dbReference>
<feature type="region of interest" description="Disordered" evidence="1">
    <location>
        <begin position="268"/>
        <end position="293"/>
    </location>
</feature>
<dbReference type="EMBL" id="CP110343">
    <property type="protein sequence ID" value="WPX97606.1"/>
    <property type="molecule type" value="Genomic_DNA"/>
</dbReference>
<dbReference type="Gene3D" id="3.40.30.10">
    <property type="entry name" value="Glutaredoxin"/>
    <property type="match status" value="1"/>
</dbReference>